<dbReference type="GO" id="GO:0008955">
    <property type="term" value="F:peptidoglycan glycosyltransferase activity"/>
    <property type="evidence" value="ECO:0007669"/>
    <property type="project" value="InterPro"/>
</dbReference>
<organism evidence="19 20">
    <name type="scientific">Thiohalophilus thiocyanatoxydans</name>
    <dbReference type="NCBI Taxonomy" id="381308"/>
    <lineage>
        <taxon>Bacteria</taxon>
        <taxon>Pseudomonadati</taxon>
        <taxon>Pseudomonadota</taxon>
        <taxon>Gammaproteobacteria</taxon>
        <taxon>Thiohalomonadales</taxon>
        <taxon>Thiohalophilaceae</taxon>
        <taxon>Thiohalophilus</taxon>
    </lineage>
</organism>
<feature type="domain" description="Penicillin-binding protein dimerisation" evidence="18">
    <location>
        <begin position="58"/>
        <end position="205"/>
    </location>
</feature>
<dbReference type="Proteomes" id="UP000294914">
    <property type="component" value="Unassembled WGS sequence"/>
</dbReference>
<evidence type="ECO:0000259" key="18">
    <source>
        <dbReference type="Pfam" id="PF03717"/>
    </source>
</evidence>
<keyword evidence="5 16" id="KW-0121">Carboxypeptidase</keyword>
<evidence type="ECO:0000313" key="20">
    <source>
        <dbReference type="Proteomes" id="UP000294914"/>
    </source>
</evidence>
<dbReference type="GO" id="GO:0008658">
    <property type="term" value="F:penicillin binding"/>
    <property type="evidence" value="ECO:0007669"/>
    <property type="project" value="InterPro"/>
</dbReference>
<dbReference type="Pfam" id="PF00905">
    <property type="entry name" value="Transpeptidase"/>
    <property type="match status" value="1"/>
</dbReference>
<name>A0A4R8IK73_9GAMM</name>
<dbReference type="EMBL" id="SOQX01000004">
    <property type="protein sequence ID" value="TDY01142.1"/>
    <property type="molecule type" value="Genomic_DNA"/>
</dbReference>
<evidence type="ECO:0000256" key="2">
    <source>
        <dbReference type="ARBA" id="ARBA00022475"/>
    </source>
</evidence>
<dbReference type="GO" id="GO:0043093">
    <property type="term" value="P:FtsZ-dependent cytokinesis"/>
    <property type="evidence" value="ECO:0007669"/>
    <property type="project" value="UniProtKB-UniRule"/>
</dbReference>
<dbReference type="InterPro" id="IPR001460">
    <property type="entry name" value="PCN-bd_Tpept"/>
</dbReference>
<evidence type="ECO:0000256" key="4">
    <source>
        <dbReference type="ARBA" id="ARBA00022618"/>
    </source>
</evidence>
<comment type="caution">
    <text evidence="19">The sequence shown here is derived from an EMBL/GenBank/DDBJ whole genome shotgun (WGS) entry which is preliminary data.</text>
</comment>
<evidence type="ECO:0000256" key="12">
    <source>
        <dbReference type="ARBA" id="ARBA00023136"/>
    </source>
</evidence>
<keyword evidence="11 16" id="KW-1133">Transmembrane helix</keyword>
<keyword evidence="4 16" id="KW-0132">Cell division</keyword>
<evidence type="ECO:0000256" key="1">
    <source>
        <dbReference type="ARBA" id="ARBA00004370"/>
    </source>
</evidence>
<comment type="function">
    <text evidence="16">Catalyzes cross-linking of the peptidoglycan cell wall at the division septum.</text>
</comment>
<evidence type="ECO:0000256" key="11">
    <source>
        <dbReference type="ARBA" id="ARBA00022989"/>
    </source>
</evidence>
<dbReference type="OrthoDB" id="9766847at2"/>
<keyword evidence="2 16" id="KW-1003">Cell membrane</keyword>
<evidence type="ECO:0000256" key="7">
    <source>
        <dbReference type="ARBA" id="ARBA00022692"/>
    </source>
</evidence>
<dbReference type="Gene3D" id="3.90.1310.10">
    <property type="entry name" value="Penicillin-binding protein 2a (Domain 2)"/>
    <property type="match status" value="1"/>
</dbReference>
<dbReference type="GO" id="GO:0000917">
    <property type="term" value="P:division septum assembly"/>
    <property type="evidence" value="ECO:0007669"/>
    <property type="project" value="UniProtKB-KW"/>
</dbReference>
<comment type="subcellular location">
    <subcellularLocation>
        <location evidence="16">Cell inner membrane</location>
        <topology evidence="16">Single-pass membrane protein</topology>
    </subcellularLocation>
    <subcellularLocation>
        <location evidence="1">Membrane</location>
    </subcellularLocation>
</comment>
<evidence type="ECO:0000313" key="19">
    <source>
        <dbReference type="EMBL" id="TDY01142.1"/>
    </source>
</evidence>
<evidence type="ECO:0000259" key="17">
    <source>
        <dbReference type="Pfam" id="PF00905"/>
    </source>
</evidence>
<dbReference type="InterPro" id="IPR050515">
    <property type="entry name" value="Beta-lactam/transpept"/>
</dbReference>
<dbReference type="PANTHER" id="PTHR30627:SF1">
    <property type="entry name" value="PEPTIDOGLYCAN D,D-TRANSPEPTIDASE FTSI"/>
    <property type="match status" value="1"/>
</dbReference>
<dbReference type="Gene3D" id="3.30.450.330">
    <property type="match status" value="1"/>
</dbReference>
<dbReference type="PANTHER" id="PTHR30627">
    <property type="entry name" value="PEPTIDOGLYCAN D,D-TRANSPEPTIDASE"/>
    <property type="match status" value="1"/>
</dbReference>
<dbReference type="GO" id="GO:0008360">
    <property type="term" value="P:regulation of cell shape"/>
    <property type="evidence" value="ECO:0007669"/>
    <property type="project" value="UniProtKB-KW"/>
</dbReference>
<evidence type="ECO:0000256" key="3">
    <source>
        <dbReference type="ARBA" id="ARBA00022519"/>
    </source>
</evidence>
<accession>A0A4R8IK73</accession>
<evidence type="ECO:0000256" key="10">
    <source>
        <dbReference type="ARBA" id="ARBA00022984"/>
    </source>
</evidence>
<keyword evidence="14 16" id="KW-0131">Cell cycle</keyword>
<dbReference type="GO" id="GO:0071555">
    <property type="term" value="P:cell wall organization"/>
    <property type="evidence" value="ECO:0007669"/>
    <property type="project" value="UniProtKB-KW"/>
</dbReference>
<dbReference type="GO" id="GO:0009002">
    <property type="term" value="F:serine-type D-Ala-D-Ala carboxypeptidase activity"/>
    <property type="evidence" value="ECO:0007669"/>
    <property type="project" value="UniProtKB-UniRule"/>
</dbReference>
<evidence type="ECO:0000256" key="9">
    <source>
        <dbReference type="ARBA" id="ARBA00022960"/>
    </source>
</evidence>
<dbReference type="Pfam" id="PF03717">
    <property type="entry name" value="PBP_dimer"/>
    <property type="match status" value="1"/>
</dbReference>
<dbReference type="AlphaFoldDB" id="A0A4R8IK73"/>
<feature type="domain" description="Penicillin-binding protein transpeptidase" evidence="17">
    <location>
        <begin position="246"/>
        <end position="542"/>
    </location>
</feature>
<dbReference type="GO" id="GO:0006508">
    <property type="term" value="P:proteolysis"/>
    <property type="evidence" value="ECO:0007669"/>
    <property type="project" value="UniProtKB-KW"/>
</dbReference>
<comment type="catalytic activity">
    <reaction evidence="16">
        <text>Preferential cleavage: (Ac)2-L-Lys-D-Ala-|-D-Ala. Also transpeptidation of peptidyl-alanyl moieties that are N-acyl substituents of D-alanine.</text>
        <dbReference type="EC" id="3.4.16.4"/>
    </reaction>
</comment>
<dbReference type="GO" id="GO:0005886">
    <property type="term" value="C:plasma membrane"/>
    <property type="evidence" value="ECO:0007669"/>
    <property type="project" value="UniProtKB-SubCell"/>
</dbReference>
<dbReference type="InterPro" id="IPR012338">
    <property type="entry name" value="Beta-lactam/transpept-like"/>
</dbReference>
<dbReference type="Gene3D" id="3.40.710.10">
    <property type="entry name" value="DD-peptidase/beta-lactamase superfamily"/>
    <property type="match status" value="1"/>
</dbReference>
<keyword evidence="10 16" id="KW-0573">Peptidoglycan synthesis</keyword>
<proteinExistence type="inferred from homology"/>
<keyword evidence="13 16" id="KW-0717">Septation</keyword>
<sequence length="575" mass="63396">MKQQIYKPASAFRLITVILVLLSVTLVLVWRAVDLHVVRKAFLQDQGDSRYLRELPLAAHRGMITDRHGEPLAISTPVDSVWVNPAEFATAQPEWPRLARLLNLDVNEIAQKISQRQDKEFVYIKRHVEPARAKRIMELGIPGISLQREYHRYYPMAEVASHVVGFTNIDDQGQEGLELAFDGWLSGEAGSQRVIRDRLGRVVKHVELLKKPRPGKNLTLSIDRRLQYLAYRELKRAVMSNRAQSGSAVILDVRTGEVLAMVNQPAYNPNNRGNLQSQKVRNRAVADVFEPGSTIKPFTVIAALQSEDYSANSVIDTSPGYYQVRGNTIRDIRNYGKINLTRLIKKSSNVGASKLALSLEPEKIWHVFDQMGFGMPTSSGFPGETGGLLKPAVTWAEIEQATLAFGYGLSVTPLQLAKAYAAIANQGVINPVSFVREDEPVQGRRVIDAEVANTMTRMLESVTNEGGTGTRARVPGYRVAGKTGTVKKITSEGYTGDKYIAVFAGMAPASDPRIAMVVTINEPTGDDYYGGQVAAPVFSRVMGGALRLFDIAPDNLMDDKIKFASLPNKAAGEHP</sequence>
<evidence type="ECO:0000256" key="15">
    <source>
        <dbReference type="ARBA" id="ARBA00023316"/>
    </source>
</evidence>
<dbReference type="InterPro" id="IPR037532">
    <property type="entry name" value="FtsI_transpept"/>
</dbReference>
<keyword evidence="15 16" id="KW-0961">Cell wall biogenesis/degradation</keyword>
<reference evidence="19 20" key="1">
    <citation type="submission" date="2019-03" db="EMBL/GenBank/DDBJ databases">
        <title>Genomic Encyclopedia of Type Strains, Phase IV (KMG-IV): sequencing the most valuable type-strain genomes for metagenomic binning, comparative biology and taxonomic classification.</title>
        <authorList>
            <person name="Goeker M."/>
        </authorList>
    </citation>
    <scope>NUCLEOTIDE SEQUENCE [LARGE SCALE GENOMIC DNA]</scope>
    <source>
        <strain evidence="19 20">DSM 16326</strain>
    </source>
</reference>
<keyword evidence="6 16" id="KW-0645">Protease</keyword>
<evidence type="ECO:0000256" key="14">
    <source>
        <dbReference type="ARBA" id="ARBA00023306"/>
    </source>
</evidence>
<keyword evidence="3 16" id="KW-0997">Cell inner membrane</keyword>
<dbReference type="SUPFAM" id="SSF56519">
    <property type="entry name" value="Penicillin binding protein dimerisation domain"/>
    <property type="match status" value="1"/>
</dbReference>
<dbReference type="EC" id="3.4.16.4" evidence="16"/>
<evidence type="ECO:0000256" key="16">
    <source>
        <dbReference type="HAMAP-Rule" id="MF_02080"/>
    </source>
</evidence>
<evidence type="ECO:0000256" key="8">
    <source>
        <dbReference type="ARBA" id="ARBA00022801"/>
    </source>
</evidence>
<dbReference type="GO" id="GO:0009252">
    <property type="term" value="P:peptidoglycan biosynthetic process"/>
    <property type="evidence" value="ECO:0007669"/>
    <property type="project" value="UniProtKB-UniRule"/>
</dbReference>
<dbReference type="HAMAP" id="MF_02080">
    <property type="entry name" value="FtsI_transpept"/>
    <property type="match status" value="1"/>
</dbReference>
<dbReference type="InterPro" id="IPR005311">
    <property type="entry name" value="PBP_dimer"/>
</dbReference>
<dbReference type="RefSeq" id="WP_134083830.1">
    <property type="nucleotide sequence ID" value="NZ_SOQX01000004.1"/>
</dbReference>
<evidence type="ECO:0000256" key="6">
    <source>
        <dbReference type="ARBA" id="ARBA00022670"/>
    </source>
</evidence>
<dbReference type="SUPFAM" id="SSF56601">
    <property type="entry name" value="beta-lactamase/transpeptidase-like"/>
    <property type="match status" value="1"/>
</dbReference>
<keyword evidence="9 16" id="KW-0133">Cell shape</keyword>
<evidence type="ECO:0000256" key="5">
    <source>
        <dbReference type="ARBA" id="ARBA00022645"/>
    </source>
</evidence>
<dbReference type="UniPathway" id="UPA00219"/>
<keyword evidence="12 16" id="KW-0472">Membrane</keyword>
<comment type="pathway">
    <text evidence="16">Cell wall biogenesis; peptidoglycan biosynthesis.</text>
</comment>
<gene>
    <name evidence="16" type="primary">ftsI</name>
    <name evidence="19" type="ORF">EDC23_1889</name>
</gene>
<dbReference type="InterPro" id="IPR036138">
    <property type="entry name" value="PBP_dimer_sf"/>
</dbReference>
<feature type="active site" description="Acyl-ester intermediate" evidence="16">
    <location>
        <position position="293"/>
    </location>
</feature>
<evidence type="ECO:0000256" key="13">
    <source>
        <dbReference type="ARBA" id="ARBA00023210"/>
    </source>
</evidence>
<comment type="similarity">
    <text evidence="16">Belongs to the transpeptidase family. FtsI subfamily.</text>
</comment>
<protein>
    <recommendedName>
        <fullName evidence="16">Peptidoglycan D,D-transpeptidase FtsI</fullName>
        <ecNumber evidence="16">3.4.16.4</ecNumber>
    </recommendedName>
    <alternativeName>
        <fullName evidence="16">Penicillin-binding protein 3</fullName>
        <shortName evidence="16">PBP-3</shortName>
    </alternativeName>
</protein>
<keyword evidence="8 16" id="KW-0378">Hydrolase</keyword>
<feature type="transmembrane region" description="Helical" evidence="16">
    <location>
        <begin position="12"/>
        <end position="33"/>
    </location>
</feature>
<keyword evidence="7 16" id="KW-0812">Transmembrane</keyword>
<keyword evidence="20" id="KW-1185">Reference proteome</keyword>